<keyword evidence="3" id="KW-1185">Reference proteome</keyword>
<protein>
    <recommendedName>
        <fullName evidence="1">DinB-like domain-containing protein</fullName>
    </recommendedName>
</protein>
<dbReference type="Pfam" id="PF12867">
    <property type="entry name" value="DinB_2"/>
    <property type="match status" value="1"/>
</dbReference>
<proteinExistence type="predicted"/>
<reference evidence="2" key="1">
    <citation type="submission" date="2016-10" db="EMBL/GenBank/DDBJ databases">
        <authorList>
            <person name="See-Too W.S."/>
        </authorList>
    </citation>
    <scope>NUCLEOTIDE SEQUENCE</scope>
    <source>
        <strain evidence="2">DSM 22276</strain>
    </source>
</reference>
<organism evidence="2 3">
    <name type="scientific">Planococcus donghaensis</name>
    <dbReference type="NCBI Taxonomy" id="414778"/>
    <lineage>
        <taxon>Bacteria</taxon>
        <taxon>Bacillati</taxon>
        <taxon>Bacillota</taxon>
        <taxon>Bacilli</taxon>
        <taxon>Bacillales</taxon>
        <taxon>Caryophanaceae</taxon>
        <taxon>Planococcus</taxon>
    </lineage>
</organism>
<dbReference type="EMBL" id="CP016543">
    <property type="protein sequence ID" value="ANU24143.1"/>
    <property type="molecule type" value="Genomic_DNA"/>
</dbReference>
<dbReference type="AlphaFoldDB" id="A0A1C7EJB5"/>
<evidence type="ECO:0000313" key="3">
    <source>
        <dbReference type="Proteomes" id="UP000092495"/>
    </source>
</evidence>
<dbReference type="STRING" id="414778.BCM40_12615"/>
<sequence length="173" mass="20006">MNFSLDEAIQILEATPQTLASFLSNLSNDWLTCNEGQGTWNTSQVIDHLIECEKTNWIPRIKTILAESENKSFPPFDRDAHITNPPKTSLEQKLAEFKQLRLQNIEIVKDLIKSDSQFELTGEHPVFGKVKLRELISTWMVHDLTHLSQIVRVMAERYRKDVGPWEEYLGVLK</sequence>
<dbReference type="Gene3D" id="1.20.120.450">
    <property type="entry name" value="dinb family like domain"/>
    <property type="match status" value="1"/>
</dbReference>
<dbReference type="Proteomes" id="UP000092495">
    <property type="component" value="Chromosome"/>
</dbReference>
<dbReference type="InterPro" id="IPR024775">
    <property type="entry name" value="DinB-like"/>
</dbReference>
<dbReference type="InterPro" id="IPR034660">
    <property type="entry name" value="DinB/YfiT-like"/>
</dbReference>
<evidence type="ECO:0000313" key="2">
    <source>
        <dbReference type="EMBL" id="ANU24143.1"/>
    </source>
</evidence>
<dbReference type="OrthoDB" id="1434917at2"/>
<gene>
    <name evidence="2" type="ORF">BCM40_12615</name>
</gene>
<dbReference type="KEGG" id="pdg:BCM40_12615"/>
<dbReference type="SUPFAM" id="SSF109854">
    <property type="entry name" value="DinB/YfiT-like putative metalloenzymes"/>
    <property type="match status" value="1"/>
</dbReference>
<evidence type="ECO:0000259" key="1">
    <source>
        <dbReference type="Pfam" id="PF12867"/>
    </source>
</evidence>
<dbReference type="RefSeq" id="WP_065527110.1">
    <property type="nucleotide sequence ID" value="NZ_CP016543.2"/>
</dbReference>
<feature type="domain" description="DinB-like" evidence="1">
    <location>
        <begin position="12"/>
        <end position="150"/>
    </location>
</feature>
<name>A0A1C7EJB5_9BACL</name>
<accession>A0A1C7EJB5</accession>